<dbReference type="EMBL" id="JBIGIA010000008">
    <property type="protein sequence ID" value="MFG6457685.1"/>
    <property type="molecule type" value="Genomic_DNA"/>
</dbReference>
<gene>
    <name evidence="2" type="ORF">ACG00X_12660</name>
</gene>
<comment type="caution">
    <text evidence="2">The sequence shown here is derived from an EMBL/GenBank/DDBJ whole genome shotgun (WGS) entry which is preliminary data.</text>
</comment>
<sequence length="237" mass="25661">MRFHLMPVALLGLTAALAGCALPPPAARPESALPANALRADAGRVGVAMSPAPRADTEFPGAGRLWCLAVASIAHGPLTDHVRTLSPHDLPTLKDRAAALLRARGAEPVILPEPLELRALAFAASDAADAPDAAPRQDFRPLKSRHQIDKLLVIDIESLGVARRYSRCVADGEPQVVFNGAIYLVDLKTNALEWHHAVRLAQPGDANWDEWPKYPHLDAAFFKTLQMGKEELLRPLR</sequence>
<keyword evidence="3" id="KW-1185">Reference proteome</keyword>
<dbReference type="RefSeq" id="WP_394488544.1">
    <property type="nucleotide sequence ID" value="NZ_JBIGIA010000008.1"/>
</dbReference>
<keyword evidence="1" id="KW-0732">Signal</keyword>
<reference evidence="2 3" key="1">
    <citation type="submission" date="2024-09" db="EMBL/GenBank/DDBJ databases">
        <title>Novel species of the genus Pelomonas and Roseateles isolated from streams.</title>
        <authorList>
            <person name="Lu H."/>
        </authorList>
    </citation>
    <scope>NUCLEOTIDE SEQUENCE [LARGE SCALE GENOMIC DNA]</scope>
    <source>
        <strain evidence="2 3">BYS96W</strain>
    </source>
</reference>
<name>A0ABW7G6Y1_9BURK</name>
<accession>A0ABW7G6Y1</accession>
<evidence type="ECO:0000313" key="3">
    <source>
        <dbReference type="Proteomes" id="UP001606305"/>
    </source>
</evidence>
<protein>
    <recommendedName>
        <fullName evidence="4">Lipoprotein</fullName>
    </recommendedName>
</protein>
<evidence type="ECO:0000313" key="2">
    <source>
        <dbReference type="EMBL" id="MFG6457685.1"/>
    </source>
</evidence>
<organism evidence="2 3">
    <name type="scientific">Pelomonas nitida</name>
    <dbReference type="NCBI Taxonomy" id="3299027"/>
    <lineage>
        <taxon>Bacteria</taxon>
        <taxon>Pseudomonadati</taxon>
        <taxon>Pseudomonadota</taxon>
        <taxon>Betaproteobacteria</taxon>
        <taxon>Burkholderiales</taxon>
        <taxon>Sphaerotilaceae</taxon>
        <taxon>Roseateles</taxon>
    </lineage>
</organism>
<dbReference type="Proteomes" id="UP001606305">
    <property type="component" value="Unassembled WGS sequence"/>
</dbReference>
<evidence type="ECO:0000256" key="1">
    <source>
        <dbReference type="SAM" id="SignalP"/>
    </source>
</evidence>
<feature type="signal peptide" evidence="1">
    <location>
        <begin position="1"/>
        <end position="26"/>
    </location>
</feature>
<feature type="chain" id="PRO_5045065734" description="Lipoprotein" evidence="1">
    <location>
        <begin position="27"/>
        <end position="237"/>
    </location>
</feature>
<dbReference type="PROSITE" id="PS51257">
    <property type="entry name" value="PROKAR_LIPOPROTEIN"/>
    <property type="match status" value="1"/>
</dbReference>
<evidence type="ECO:0008006" key="4">
    <source>
        <dbReference type="Google" id="ProtNLM"/>
    </source>
</evidence>
<proteinExistence type="predicted"/>